<dbReference type="PROSITE" id="PS00671">
    <property type="entry name" value="D_2_HYDROXYACID_DH_3"/>
    <property type="match status" value="1"/>
</dbReference>
<dbReference type="PANTHER" id="PTHR43761">
    <property type="entry name" value="D-ISOMER SPECIFIC 2-HYDROXYACID DEHYDROGENASE FAMILY PROTEIN (AFU_ORTHOLOGUE AFUA_1G13630)"/>
    <property type="match status" value="1"/>
</dbReference>
<dbReference type="InterPro" id="IPR050418">
    <property type="entry name" value="D-iso_2-hydroxyacid_DH_PdxB"/>
</dbReference>
<dbReference type="OrthoDB" id="9793626at2"/>
<accession>A0A5N6S4F2</accession>
<dbReference type="InterPro" id="IPR036291">
    <property type="entry name" value="NAD(P)-bd_dom_sf"/>
</dbReference>
<dbReference type="Pfam" id="PF02826">
    <property type="entry name" value="2-Hacid_dh_C"/>
    <property type="match status" value="1"/>
</dbReference>
<evidence type="ECO:0000256" key="3">
    <source>
        <dbReference type="ARBA" id="ARBA00023027"/>
    </source>
</evidence>
<feature type="domain" description="D-isomer specific 2-hydroxyacid dehydrogenase NAD-binding" evidence="6">
    <location>
        <begin position="113"/>
        <end position="290"/>
    </location>
</feature>
<proteinExistence type="inferred from homology"/>
<evidence type="ECO:0000256" key="2">
    <source>
        <dbReference type="ARBA" id="ARBA00023002"/>
    </source>
</evidence>
<evidence type="ECO:0000313" key="7">
    <source>
        <dbReference type="EMBL" id="KAE8129207.1"/>
    </source>
</evidence>
<dbReference type="EMBL" id="QDAG01000003">
    <property type="protein sequence ID" value="KAE8129207.1"/>
    <property type="molecule type" value="Genomic_DNA"/>
</dbReference>
<evidence type="ECO:0000256" key="1">
    <source>
        <dbReference type="ARBA" id="ARBA00005854"/>
    </source>
</evidence>
<gene>
    <name evidence="7" type="ORF">DDE84_03790</name>
</gene>
<dbReference type="InterPro" id="IPR006140">
    <property type="entry name" value="D-isomer_DH_NAD-bd"/>
</dbReference>
<evidence type="ECO:0000313" key="8">
    <source>
        <dbReference type="Proteomes" id="UP000325415"/>
    </source>
</evidence>
<dbReference type="Proteomes" id="UP000325415">
    <property type="component" value="Unassembled WGS sequence"/>
</dbReference>
<organism evidence="7 8">
    <name type="scientific">Bifidobacterium tibiigranuli</name>
    <dbReference type="NCBI Taxonomy" id="2172043"/>
    <lineage>
        <taxon>Bacteria</taxon>
        <taxon>Bacillati</taxon>
        <taxon>Actinomycetota</taxon>
        <taxon>Actinomycetes</taxon>
        <taxon>Bifidobacteriales</taxon>
        <taxon>Bifidobacteriaceae</taxon>
        <taxon>Bifidobacterium</taxon>
    </lineage>
</organism>
<comment type="similarity">
    <text evidence="1 4">Belongs to the D-isomer specific 2-hydroxyacid dehydrogenase family.</text>
</comment>
<evidence type="ECO:0000259" key="5">
    <source>
        <dbReference type="Pfam" id="PF00389"/>
    </source>
</evidence>
<feature type="domain" description="D-isomer specific 2-hydroxyacid dehydrogenase catalytic" evidence="5">
    <location>
        <begin position="41"/>
        <end position="322"/>
    </location>
</feature>
<dbReference type="GO" id="GO:0051287">
    <property type="term" value="F:NAD binding"/>
    <property type="evidence" value="ECO:0007669"/>
    <property type="project" value="InterPro"/>
</dbReference>
<dbReference type="Gene3D" id="3.40.50.720">
    <property type="entry name" value="NAD(P)-binding Rossmann-like Domain"/>
    <property type="match status" value="2"/>
</dbReference>
<dbReference type="InterPro" id="IPR006139">
    <property type="entry name" value="D-isomer_2_OHA_DH_cat_dom"/>
</dbReference>
<dbReference type="InterPro" id="IPR029753">
    <property type="entry name" value="D-isomer_DH_CS"/>
</dbReference>
<dbReference type="PANTHER" id="PTHR43761:SF1">
    <property type="entry name" value="D-ISOMER SPECIFIC 2-HYDROXYACID DEHYDROGENASE CATALYTIC DOMAIN-CONTAINING PROTEIN-RELATED"/>
    <property type="match status" value="1"/>
</dbReference>
<dbReference type="SUPFAM" id="SSF51735">
    <property type="entry name" value="NAD(P)-binding Rossmann-fold domains"/>
    <property type="match status" value="1"/>
</dbReference>
<dbReference type="GO" id="GO:0003714">
    <property type="term" value="F:transcription corepressor activity"/>
    <property type="evidence" value="ECO:0007669"/>
    <property type="project" value="InterPro"/>
</dbReference>
<dbReference type="GO" id="GO:0016616">
    <property type="term" value="F:oxidoreductase activity, acting on the CH-OH group of donors, NAD or NADP as acceptor"/>
    <property type="evidence" value="ECO:0007669"/>
    <property type="project" value="InterPro"/>
</dbReference>
<dbReference type="AlphaFoldDB" id="A0A5N6S4F2"/>
<name>A0A5N6S4F2_9BIFI</name>
<sequence length="348" mass="37337">MAHLVWVIDEEWADYDAETAALRAWDPNVDIRFSGYDYATDLDEFGTRADLILAQVYAPLPATTVDRLECCKGIALFGGGYDRVDVETAARRGIPVTNVHGYCAEDLADYVLAAIFRHYKPLDGYTPKIAKGEWGAPALGNPPHRLSASTLLIVGCGRIGSTVAVRAGALGMHVIGYDPHRDAEKLAARGIAKVDDLHQALAQADYISVNARLCEETTGLLGAAEFDCCKPSALLVNTSRGKVLDEPALIAAVRSGHLAGAVLDVVADEPPSVDDPILHVPGIVVTPHVSYISIESFAELRERTVRNGIDMVEGGHPADIVNMWRCSSEGSAGNLKGEVSRWPSSLIL</sequence>
<keyword evidence="2 4" id="KW-0560">Oxidoreductase</keyword>
<dbReference type="RefSeq" id="WP_152580413.1">
    <property type="nucleotide sequence ID" value="NZ_JAKVIV010000007.1"/>
</dbReference>
<comment type="caution">
    <text evidence="7">The sequence shown here is derived from an EMBL/GenBank/DDBJ whole genome shotgun (WGS) entry which is preliminary data.</text>
</comment>
<keyword evidence="3" id="KW-0520">NAD</keyword>
<dbReference type="GeneID" id="78126814"/>
<reference evidence="7 8" key="1">
    <citation type="submission" date="2018-04" db="EMBL/GenBank/DDBJ databases">
        <authorList>
            <person name="Eckel V.P."/>
            <person name="Vogel R.F."/>
        </authorList>
    </citation>
    <scope>NUCLEOTIDE SEQUENCE [LARGE SCALE GENOMIC DNA]</scope>
    <source>
        <strain evidence="8">TMW 2.1764</strain>
    </source>
</reference>
<dbReference type="SUPFAM" id="SSF52283">
    <property type="entry name" value="Formate/glycerate dehydrogenase catalytic domain-like"/>
    <property type="match status" value="1"/>
</dbReference>
<dbReference type="CDD" id="cd05299">
    <property type="entry name" value="CtBP_dh"/>
    <property type="match status" value="1"/>
</dbReference>
<dbReference type="Pfam" id="PF00389">
    <property type="entry name" value="2-Hacid_dh"/>
    <property type="match status" value="1"/>
</dbReference>
<protein>
    <submittedName>
        <fullName evidence="7">C-terminal binding protein</fullName>
    </submittedName>
</protein>
<keyword evidence="8" id="KW-1185">Reference proteome</keyword>
<dbReference type="InterPro" id="IPR043322">
    <property type="entry name" value="CtBP"/>
</dbReference>
<evidence type="ECO:0000256" key="4">
    <source>
        <dbReference type="RuleBase" id="RU003719"/>
    </source>
</evidence>
<evidence type="ECO:0000259" key="6">
    <source>
        <dbReference type="Pfam" id="PF02826"/>
    </source>
</evidence>